<organism evidence="1 2">
    <name type="scientific">Zeaxanthinibacter enoshimensis</name>
    <dbReference type="NCBI Taxonomy" id="392009"/>
    <lineage>
        <taxon>Bacteria</taxon>
        <taxon>Pseudomonadati</taxon>
        <taxon>Bacteroidota</taxon>
        <taxon>Flavobacteriia</taxon>
        <taxon>Flavobacteriales</taxon>
        <taxon>Flavobacteriaceae</taxon>
        <taxon>Zeaxanthinibacter</taxon>
    </lineage>
</organism>
<name>A0A4R6TM47_9FLAO</name>
<sequence length="385" mass="43838">MRILVLIIWFCCIPFILSGQTKVRNSGNLKVFEGGKLGLHSDLVNDVSFDQNNGLVGLYGEESVQITGATTPVFYDLEIANPKGIFLDLPLGVRNNVNFIDGDFIASRKHTQVYINFLASSFYVGESDFSKISGYAYANNTREFTFPVGDDHRLRMLTIDADEEAAQLKCAYFFEDPNFSKTLDASFSTGKKSTNHLKISDKEFWRLEGDRSMYVTLSWDTKSNVGALAEYITDLKVVGWNKQQGQWVDLGNTFSEGGLEYGTVRSRAFIPDNYEVLTIGGNAELLDKYKKIDLDNYYLTPNADGKNDRLRIEGVTESPNNHIQIFNRYGVMVYSKDNYKDEFEGYSNRDQVVRRNQGLDPGIYFYIITLHDLKVKKQGYMYINR</sequence>
<dbReference type="OrthoDB" id="1489185at2"/>
<reference evidence="1 2" key="1">
    <citation type="submission" date="2019-03" db="EMBL/GenBank/DDBJ databases">
        <title>Genomic Encyclopedia of Archaeal and Bacterial Type Strains, Phase II (KMG-II): from individual species to whole genera.</title>
        <authorList>
            <person name="Goeker M."/>
        </authorList>
    </citation>
    <scope>NUCLEOTIDE SEQUENCE [LARGE SCALE GENOMIC DNA]</scope>
    <source>
        <strain evidence="1 2">DSM 18435</strain>
    </source>
</reference>
<dbReference type="Proteomes" id="UP000295468">
    <property type="component" value="Unassembled WGS sequence"/>
</dbReference>
<evidence type="ECO:0000313" key="1">
    <source>
        <dbReference type="EMBL" id="TDQ30725.1"/>
    </source>
</evidence>
<dbReference type="InterPro" id="IPR026341">
    <property type="entry name" value="T9SS_type_B"/>
</dbReference>
<dbReference type="AlphaFoldDB" id="A0A4R6TM47"/>
<keyword evidence="2" id="KW-1185">Reference proteome</keyword>
<accession>A0A4R6TM47</accession>
<gene>
    <name evidence="1" type="ORF">CLV82_1414</name>
</gene>
<protein>
    <submittedName>
        <fullName evidence="1">Gliding motility-associated-like protein</fullName>
    </submittedName>
</protein>
<comment type="caution">
    <text evidence="1">The sequence shown here is derived from an EMBL/GenBank/DDBJ whole genome shotgun (WGS) entry which is preliminary data.</text>
</comment>
<dbReference type="RefSeq" id="WP_133643611.1">
    <property type="nucleotide sequence ID" value="NZ_SNYI01000002.1"/>
</dbReference>
<dbReference type="EMBL" id="SNYI01000002">
    <property type="protein sequence ID" value="TDQ30725.1"/>
    <property type="molecule type" value="Genomic_DNA"/>
</dbReference>
<evidence type="ECO:0000313" key="2">
    <source>
        <dbReference type="Proteomes" id="UP000295468"/>
    </source>
</evidence>
<dbReference type="Pfam" id="PF13585">
    <property type="entry name" value="CHU_C"/>
    <property type="match status" value="1"/>
</dbReference>
<proteinExistence type="predicted"/>
<dbReference type="NCBIfam" id="TIGR04131">
    <property type="entry name" value="Bac_Flav_CTERM"/>
    <property type="match status" value="1"/>
</dbReference>